<dbReference type="OMA" id="ENGRNSM"/>
<keyword evidence="1" id="KW-0472">Membrane</keyword>
<keyword evidence="1" id="KW-1133">Transmembrane helix</keyword>
<dbReference type="EMBL" id="LUGG01000015">
    <property type="protein sequence ID" value="OBZ69581.1"/>
    <property type="molecule type" value="Genomic_DNA"/>
</dbReference>
<dbReference type="STRING" id="5627.A0A1C7LY00"/>
<dbReference type="Proteomes" id="UP000092993">
    <property type="component" value="Unassembled WGS sequence"/>
</dbReference>
<evidence type="ECO:0000313" key="3">
    <source>
        <dbReference type="Proteomes" id="UP000092993"/>
    </source>
</evidence>
<protein>
    <submittedName>
        <fullName evidence="2">Uncharacterized protein</fullName>
    </submittedName>
</protein>
<sequence length="317" mass="34101">MALQGLFQPFSPTSSTTLHGAESARSAAAEDIELALATSTSRIVSSDIPVADPVDCVNRHVYRTDHCAENQVGDNGCCTRISTSLSITCMVISKVYYHFFLLRLPATYHSRVGQLSEAVQDPFSTPELEKMWRAFSCALTKQWKLINVLCGLLLSTAVALMQISGVCGDPLMNALGIISMICALNGFLLGIIYIAHWHLSALTDVQNGDANQLASSRWRNAPALLAAPAAWLAWASLTFLTLILAYIWRAARASPPTAGAAPTALIAPMCITGVLLFALAHFVLTVHTFTGIGKSAASIVVCEEDSSRMEPSSWSRE</sequence>
<dbReference type="AlphaFoldDB" id="A0A1C7LY00"/>
<gene>
    <name evidence="2" type="ORF">A0H81_10308</name>
</gene>
<accession>A0A1C7LY00</accession>
<organism evidence="2 3">
    <name type="scientific">Grifola frondosa</name>
    <name type="common">Maitake</name>
    <name type="synonym">Polyporus frondosus</name>
    <dbReference type="NCBI Taxonomy" id="5627"/>
    <lineage>
        <taxon>Eukaryota</taxon>
        <taxon>Fungi</taxon>
        <taxon>Dikarya</taxon>
        <taxon>Basidiomycota</taxon>
        <taxon>Agaricomycotina</taxon>
        <taxon>Agaricomycetes</taxon>
        <taxon>Polyporales</taxon>
        <taxon>Grifolaceae</taxon>
        <taxon>Grifola</taxon>
    </lineage>
</organism>
<feature type="transmembrane region" description="Helical" evidence="1">
    <location>
        <begin position="260"/>
        <end position="284"/>
    </location>
</feature>
<reference evidence="2 3" key="1">
    <citation type="submission" date="2016-03" db="EMBL/GenBank/DDBJ databases">
        <title>Whole genome sequencing of Grifola frondosa 9006-11.</title>
        <authorList>
            <person name="Min B."/>
            <person name="Park H."/>
            <person name="Kim J.-G."/>
            <person name="Cho H."/>
            <person name="Oh Y.-L."/>
            <person name="Kong W.-S."/>
            <person name="Choi I.-G."/>
        </authorList>
    </citation>
    <scope>NUCLEOTIDE SEQUENCE [LARGE SCALE GENOMIC DNA]</scope>
    <source>
        <strain evidence="2 3">9006-11</strain>
    </source>
</reference>
<feature type="transmembrane region" description="Helical" evidence="1">
    <location>
        <begin position="145"/>
        <end position="165"/>
    </location>
</feature>
<feature type="transmembrane region" description="Helical" evidence="1">
    <location>
        <begin position="171"/>
        <end position="195"/>
    </location>
</feature>
<name>A0A1C7LY00_GRIFR</name>
<keyword evidence="1" id="KW-0812">Transmembrane</keyword>
<comment type="caution">
    <text evidence="2">The sequence shown here is derived from an EMBL/GenBank/DDBJ whole genome shotgun (WGS) entry which is preliminary data.</text>
</comment>
<feature type="transmembrane region" description="Helical" evidence="1">
    <location>
        <begin position="223"/>
        <end position="248"/>
    </location>
</feature>
<keyword evidence="3" id="KW-1185">Reference proteome</keyword>
<proteinExistence type="predicted"/>
<evidence type="ECO:0000313" key="2">
    <source>
        <dbReference type="EMBL" id="OBZ69581.1"/>
    </source>
</evidence>
<evidence type="ECO:0000256" key="1">
    <source>
        <dbReference type="SAM" id="Phobius"/>
    </source>
</evidence>